<evidence type="ECO:0000313" key="3">
    <source>
        <dbReference type="Proteomes" id="UP000051952"/>
    </source>
</evidence>
<accession>A0A0S4KDN0</accession>
<feature type="chain" id="PRO_5006623321" evidence="1">
    <location>
        <begin position="20"/>
        <end position="765"/>
    </location>
</feature>
<dbReference type="VEuPathDB" id="TriTrypDB:BSAL_49030"/>
<feature type="non-terminal residue" evidence="2">
    <location>
        <position position="765"/>
    </location>
</feature>
<dbReference type="Proteomes" id="UP000051952">
    <property type="component" value="Unassembled WGS sequence"/>
</dbReference>
<organism evidence="2 3">
    <name type="scientific">Bodo saltans</name>
    <name type="common">Flagellated protozoan</name>
    <dbReference type="NCBI Taxonomy" id="75058"/>
    <lineage>
        <taxon>Eukaryota</taxon>
        <taxon>Discoba</taxon>
        <taxon>Euglenozoa</taxon>
        <taxon>Kinetoplastea</taxon>
        <taxon>Metakinetoplastina</taxon>
        <taxon>Eubodonida</taxon>
        <taxon>Bodonidae</taxon>
        <taxon>Bodo</taxon>
    </lineage>
</organism>
<gene>
    <name evidence="2" type="ORF">BSAL_49030</name>
</gene>
<name>A0A0S4KDN0_BODSA</name>
<feature type="signal peptide" evidence="1">
    <location>
        <begin position="1"/>
        <end position="19"/>
    </location>
</feature>
<keyword evidence="3" id="KW-1185">Reference proteome</keyword>
<evidence type="ECO:0000256" key="1">
    <source>
        <dbReference type="SAM" id="SignalP"/>
    </source>
</evidence>
<evidence type="ECO:0000313" key="2">
    <source>
        <dbReference type="EMBL" id="CUI10780.1"/>
    </source>
</evidence>
<dbReference type="EMBL" id="CYKH01000002">
    <property type="protein sequence ID" value="CUI10780.1"/>
    <property type="molecule type" value="Genomic_DNA"/>
</dbReference>
<proteinExistence type="predicted"/>
<keyword evidence="1" id="KW-0732">Signal</keyword>
<protein>
    <submittedName>
        <fullName evidence="2">GPI-anchored surface protein, putative</fullName>
    </submittedName>
</protein>
<reference evidence="3" key="1">
    <citation type="submission" date="2015-09" db="EMBL/GenBank/DDBJ databases">
        <authorList>
            <consortium name="Pathogen Informatics"/>
        </authorList>
    </citation>
    <scope>NUCLEOTIDE SEQUENCE [LARGE SCALE GENOMIC DNA]</scope>
    <source>
        <strain evidence="3">Lake Konstanz</strain>
    </source>
</reference>
<dbReference type="AlphaFoldDB" id="A0A0S4KDN0"/>
<sequence length="765" mass="80234">MLQLLVAVFFLSCVPMALSFPSFTPWSPRGDISLNAGAQLTFPEVWQLPIRLPKVTGALDISALPPVSSGSFSNFNFGDVHWSTTNIEGIQLVMRALNSASFEAGVTGIAVTTQATAFSLSQAVLGTTVTCSGTLVVTVPQTGVFVTLSNGNVRAAVRLDGISTALSFSSTLCSIAASISPQLVTAVQNAVSNAISSDSAQRAIGDKLTELFQNATNAGGAIDASIVNDTLNLLNNTLPSNIIEDIHQVFSDPASAASAAQNFIGPIAKNIIAMFAPSGADIDAITDALVTLAMENLNSVGGAEDVVGSWLSNLEGTDPTEMIESLISLLPEDVQAQFSQYTSVDGIVNLAVALNINVALADQVQGIVDFLQDELPGGTTSVNFASTRWYLDALRGSSPSADTVTSLFTSFKDDIGNWANAVNISTLPQDVQNFITFWKDLTSISHLVNELPYTLSNLTNLIAHLRDDVKDTTFVKTVNCIVDALQHGMYRLNVKSISSTSAVLDVAANSTLTAALDTANSAISVHLPNPPLSSDSVVDISIAAAVVQGYSITPSFASGSLPLNAIFSWTSLSVTIGTDSASVSTAIAIRFPFATYRVIQYLEQIVSNNIDNCVVGAILNNTNNNHTTNNTGGGGVCVFKCPDSTCAANLAACSCVLNAGLYNVSAAFVREVTAFDVTNDLTATGFGVYRVLVGNCSGYDFTPNLRYTWALMNDSSSNASIFSASGSALFIPRLTLQPDATYTLTLTARGLLGNTVSVSWTVTTV</sequence>